<evidence type="ECO:0000313" key="3">
    <source>
        <dbReference type="Proteomes" id="UP000586918"/>
    </source>
</evidence>
<organism evidence="2 3">
    <name type="scientific">Pseudonocardia bannensis</name>
    <dbReference type="NCBI Taxonomy" id="630973"/>
    <lineage>
        <taxon>Bacteria</taxon>
        <taxon>Bacillati</taxon>
        <taxon>Actinomycetota</taxon>
        <taxon>Actinomycetes</taxon>
        <taxon>Pseudonocardiales</taxon>
        <taxon>Pseudonocardiaceae</taxon>
        <taxon>Pseudonocardia</taxon>
    </lineage>
</organism>
<sequence length="215" mass="22850">MAGNTDTTVLAQDGSAELVVQLLTNPTFLAVAGGVALVLLIVTIVVVRRVWRRARSFAGAQSHRIEQARTSFQALAGPEGPQRTAARLRQRLTAAVAETDRQLAAAAVQPLVSATVADQHRELGRLSTALDGHLRGLQRDPDGARVQAALPEAERWTEQLCEIAAELRASVRSSATVTTDADVRSLGESTSDGVAALRAGVEFLAAQVRHHRAGR</sequence>
<comment type="caution">
    <text evidence="2">The sequence shown here is derived from an EMBL/GenBank/DDBJ whole genome shotgun (WGS) entry which is preliminary data.</text>
</comment>
<dbReference type="RefSeq" id="WP_169409838.1">
    <property type="nucleotide sequence ID" value="NZ_JAAXKZ010000003.1"/>
</dbReference>
<name>A0A848DCN1_9PSEU</name>
<feature type="transmembrane region" description="Helical" evidence="1">
    <location>
        <begin position="28"/>
        <end position="47"/>
    </location>
</feature>
<evidence type="ECO:0000313" key="2">
    <source>
        <dbReference type="EMBL" id="NMH90344.1"/>
    </source>
</evidence>
<proteinExistence type="predicted"/>
<protein>
    <submittedName>
        <fullName evidence="2">Uncharacterized protein</fullName>
    </submittedName>
</protein>
<keyword evidence="1" id="KW-0472">Membrane</keyword>
<dbReference type="Proteomes" id="UP000586918">
    <property type="component" value="Unassembled WGS sequence"/>
</dbReference>
<keyword evidence="1" id="KW-0812">Transmembrane</keyword>
<dbReference type="EMBL" id="JAAXKZ010000003">
    <property type="protein sequence ID" value="NMH90344.1"/>
    <property type="molecule type" value="Genomic_DNA"/>
</dbReference>
<keyword evidence="1" id="KW-1133">Transmembrane helix</keyword>
<accession>A0A848DCN1</accession>
<dbReference type="AlphaFoldDB" id="A0A848DCN1"/>
<reference evidence="2 3" key="1">
    <citation type="submission" date="2020-04" db="EMBL/GenBank/DDBJ databases">
        <authorList>
            <person name="Klaysubun C."/>
            <person name="Duangmal K."/>
            <person name="Lipun K."/>
        </authorList>
    </citation>
    <scope>NUCLEOTIDE SEQUENCE [LARGE SCALE GENOMIC DNA]</scope>
    <source>
        <strain evidence="2 3">DSM 45300</strain>
    </source>
</reference>
<keyword evidence="3" id="KW-1185">Reference proteome</keyword>
<gene>
    <name evidence="2" type="ORF">HF519_01780</name>
</gene>
<evidence type="ECO:0000256" key="1">
    <source>
        <dbReference type="SAM" id="Phobius"/>
    </source>
</evidence>